<dbReference type="CDD" id="cd01066">
    <property type="entry name" value="APP_MetAP"/>
    <property type="match status" value="1"/>
</dbReference>
<sequence length="410" mass="44116">MSQNNSGGAGQGPDFDSALKRFAPVSAPPVSLAEFAARRAELQSRMQAAGIGATWLDASSSLRYFCGHELGLSERIHGALVPARGEVVHISPCFEEPKLRTLLREPGQIATWEEDEDPFTLIADLTRKLGGTDALLALDQATPYAFAAPLTEAMAGRVTSARQLIAGIRQIKSPTEIAIIQTAMNASWQVHKAVWQGLRPGISTTETCAFIRAAHRAMGLKPLFEAAQFGEATAYPHGVPEPQILQPGDMVLIDMGAILHGYPSDITRSYVFGPPSRRQSELWQAEYAAQSAAFAAAQIGTPCEAVDQAARDSLSAAGFGPGYALPGLPHRTGHGLGLDIHEDPYIVKGNRTKLQPGMCFSIEPMLCLYGECGIRLEDIVYMTDEGPRWFCPPAESPVTPFGSDDYTLPL</sequence>
<feature type="domain" description="Peptidase M24" evidence="5">
    <location>
        <begin position="179"/>
        <end position="384"/>
    </location>
</feature>
<name>A0ABS8CQ80_9RHOB</name>
<protein>
    <submittedName>
        <fullName evidence="7">Aminopeptidase P family protein</fullName>
    </submittedName>
</protein>
<comment type="caution">
    <text evidence="7">The sequence shown here is derived from an EMBL/GenBank/DDBJ whole genome shotgun (WGS) entry which is preliminary data.</text>
</comment>
<dbReference type="PANTHER" id="PTHR46112:SF3">
    <property type="entry name" value="AMINOPEPTIDASE YPDF"/>
    <property type="match status" value="1"/>
</dbReference>
<dbReference type="InterPro" id="IPR000587">
    <property type="entry name" value="Creatinase_N"/>
</dbReference>
<dbReference type="Proteomes" id="UP001198571">
    <property type="component" value="Unassembled WGS sequence"/>
</dbReference>
<keyword evidence="4" id="KW-0482">Metalloprotease</keyword>
<proteinExistence type="predicted"/>
<dbReference type="InterPro" id="IPR001714">
    <property type="entry name" value="Pept_M24_MAP"/>
</dbReference>
<dbReference type="InterPro" id="IPR029149">
    <property type="entry name" value="Creatin/AminoP/Spt16_N"/>
</dbReference>
<keyword evidence="2" id="KW-0479">Metal-binding</keyword>
<dbReference type="InterPro" id="IPR050659">
    <property type="entry name" value="Peptidase_M24B"/>
</dbReference>
<dbReference type="InterPro" id="IPR001131">
    <property type="entry name" value="Peptidase_M24B_aminopep-P_CS"/>
</dbReference>
<dbReference type="Gene3D" id="3.40.350.10">
    <property type="entry name" value="Creatinase/prolidase N-terminal domain"/>
    <property type="match status" value="1"/>
</dbReference>
<dbReference type="SUPFAM" id="SSF53092">
    <property type="entry name" value="Creatinase/prolidase N-terminal domain"/>
    <property type="match status" value="1"/>
</dbReference>
<dbReference type="PROSITE" id="PS00491">
    <property type="entry name" value="PROLINE_PEPTIDASE"/>
    <property type="match status" value="1"/>
</dbReference>
<dbReference type="InterPro" id="IPR036005">
    <property type="entry name" value="Creatinase/aminopeptidase-like"/>
</dbReference>
<keyword evidence="7" id="KW-0031">Aminopeptidase</keyword>
<dbReference type="Gene3D" id="3.90.230.10">
    <property type="entry name" value="Creatinase/methionine aminopeptidase superfamily"/>
    <property type="match status" value="1"/>
</dbReference>
<reference evidence="7 8" key="1">
    <citation type="submission" date="2020-07" db="EMBL/GenBank/DDBJ databases">
        <title>Pseudogemmobacter sp. nov., isolated from poultry manure in Taiwan.</title>
        <authorList>
            <person name="Lin S.-Y."/>
            <person name="Tang Y.-S."/>
            <person name="Young C.-C."/>
        </authorList>
    </citation>
    <scope>NUCLEOTIDE SEQUENCE [LARGE SCALE GENOMIC DNA]</scope>
    <source>
        <strain evidence="7 8">CC-YST710</strain>
    </source>
</reference>
<accession>A0ABS8CQ80</accession>
<evidence type="ECO:0000256" key="3">
    <source>
        <dbReference type="ARBA" id="ARBA00022801"/>
    </source>
</evidence>
<keyword evidence="3" id="KW-0378">Hydrolase</keyword>
<evidence type="ECO:0000313" key="8">
    <source>
        <dbReference type="Proteomes" id="UP001198571"/>
    </source>
</evidence>
<dbReference type="Pfam" id="PF01321">
    <property type="entry name" value="Creatinase_N"/>
    <property type="match status" value="1"/>
</dbReference>
<feature type="domain" description="Creatinase N-terminal" evidence="6">
    <location>
        <begin position="38"/>
        <end position="171"/>
    </location>
</feature>
<dbReference type="Pfam" id="PF00557">
    <property type="entry name" value="Peptidase_M24"/>
    <property type="match status" value="1"/>
</dbReference>
<evidence type="ECO:0000259" key="5">
    <source>
        <dbReference type="Pfam" id="PF00557"/>
    </source>
</evidence>
<keyword evidence="1" id="KW-0645">Protease</keyword>
<evidence type="ECO:0000256" key="4">
    <source>
        <dbReference type="ARBA" id="ARBA00023049"/>
    </source>
</evidence>
<evidence type="ECO:0000259" key="6">
    <source>
        <dbReference type="Pfam" id="PF01321"/>
    </source>
</evidence>
<dbReference type="PRINTS" id="PR00599">
    <property type="entry name" value="MAPEPTIDASE"/>
</dbReference>
<evidence type="ECO:0000256" key="1">
    <source>
        <dbReference type="ARBA" id="ARBA00022670"/>
    </source>
</evidence>
<evidence type="ECO:0000313" key="7">
    <source>
        <dbReference type="EMBL" id="MCB5411544.1"/>
    </source>
</evidence>
<dbReference type="EMBL" id="JACDXX010000017">
    <property type="protein sequence ID" value="MCB5411544.1"/>
    <property type="molecule type" value="Genomic_DNA"/>
</dbReference>
<dbReference type="GO" id="GO:0004177">
    <property type="term" value="F:aminopeptidase activity"/>
    <property type="evidence" value="ECO:0007669"/>
    <property type="project" value="UniProtKB-KW"/>
</dbReference>
<dbReference type="PANTHER" id="PTHR46112">
    <property type="entry name" value="AMINOPEPTIDASE"/>
    <property type="match status" value="1"/>
</dbReference>
<dbReference type="SUPFAM" id="SSF55920">
    <property type="entry name" value="Creatinase/aminopeptidase"/>
    <property type="match status" value="1"/>
</dbReference>
<keyword evidence="8" id="KW-1185">Reference proteome</keyword>
<evidence type="ECO:0000256" key="2">
    <source>
        <dbReference type="ARBA" id="ARBA00022723"/>
    </source>
</evidence>
<dbReference type="RefSeq" id="WP_226937014.1">
    <property type="nucleotide sequence ID" value="NZ_JACDXX010000017.1"/>
</dbReference>
<gene>
    <name evidence="7" type="ORF">H0485_16255</name>
</gene>
<organism evidence="7 8">
    <name type="scientific">Pseudogemmobacter faecipullorum</name>
    <dbReference type="NCBI Taxonomy" id="2755041"/>
    <lineage>
        <taxon>Bacteria</taxon>
        <taxon>Pseudomonadati</taxon>
        <taxon>Pseudomonadota</taxon>
        <taxon>Alphaproteobacteria</taxon>
        <taxon>Rhodobacterales</taxon>
        <taxon>Paracoccaceae</taxon>
        <taxon>Pseudogemmobacter</taxon>
    </lineage>
</organism>
<dbReference type="InterPro" id="IPR000994">
    <property type="entry name" value="Pept_M24"/>
</dbReference>